<organism evidence="3 4">
    <name type="scientific">Arthrobacter rhombi</name>
    <dbReference type="NCBI Taxonomy" id="71253"/>
    <lineage>
        <taxon>Bacteria</taxon>
        <taxon>Bacillati</taxon>
        <taxon>Actinomycetota</taxon>
        <taxon>Actinomycetes</taxon>
        <taxon>Micrococcales</taxon>
        <taxon>Micrococcaceae</taxon>
        <taxon>Arthrobacter</taxon>
    </lineage>
</organism>
<dbReference type="Gene3D" id="3.40.630.190">
    <property type="entry name" value="LCP protein"/>
    <property type="match status" value="1"/>
</dbReference>
<dbReference type="InterPro" id="IPR004474">
    <property type="entry name" value="LytR_CpsA_psr"/>
</dbReference>
<dbReference type="NCBIfam" id="TIGR00350">
    <property type="entry name" value="lytR_cpsA_psr"/>
    <property type="match status" value="1"/>
</dbReference>
<keyword evidence="4" id="KW-1185">Reference proteome</keyword>
<evidence type="ECO:0000259" key="2">
    <source>
        <dbReference type="Pfam" id="PF03816"/>
    </source>
</evidence>
<protein>
    <submittedName>
        <fullName evidence="3">COG1316: Transcriptional regulator</fullName>
    </submittedName>
</protein>
<dbReference type="Pfam" id="PF03816">
    <property type="entry name" value="LytR_cpsA_psr"/>
    <property type="match status" value="1"/>
</dbReference>
<sequence>MKDPGDKSMNILLMGADHGGANQVTEDVIDTGGTGQRSDTMMLVHVPADRNGIYVMSVMRDTWLEIPGHGKHKINAAMAFGGVPLVVQTFEGLFDAKIDHVAVVDFQGFRDLTTALGGVTVKNEIPFTANDTDYFYPVGNIDLEGDRALRFVRERKSFSDGDYQRVKNQQTFLKAVMDKLLRSETLTNPSKVYRVIDKVSPYVSLDDSLDAGTVAGLAIQFKGLRSKDVHLFTLPTAGTSTSADGQSIVLEDEQAVADVGEALSHDTMGSYFEDLESDLEAKAK</sequence>
<reference evidence="3 4" key="1">
    <citation type="submission" date="2017-02" db="EMBL/GenBank/DDBJ databases">
        <authorList>
            <person name="Peterson S.W."/>
        </authorList>
    </citation>
    <scope>NUCLEOTIDE SEQUENCE [LARGE SCALE GENOMIC DNA]</scope>
    <source>
        <strain evidence="3 4">B Ar 00.02</strain>
    </source>
</reference>
<evidence type="ECO:0000313" key="4">
    <source>
        <dbReference type="Proteomes" id="UP000195913"/>
    </source>
</evidence>
<name>A0A1R4GBR2_9MICC</name>
<gene>
    <name evidence="3" type="ORF">FM101_09365</name>
</gene>
<evidence type="ECO:0000256" key="1">
    <source>
        <dbReference type="ARBA" id="ARBA00006068"/>
    </source>
</evidence>
<proteinExistence type="inferred from homology"/>
<dbReference type="EMBL" id="FUHW01000032">
    <property type="protein sequence ID" value="SJM65578.1"/>
    <property type="molecule type" value="Genomic_DNA"/>
</dbReference>
<comment type="similarity">
    <text evidence="1">Belongs to the LytR/CpsA/Psr (LCP) family.</text>
</comment>
<feature type="domain" description="Cell envelope-related transcriptional attenuator" evidence="2">
    <location>
        <begin position="37"/>
        <end position="180"/>
    </location>
</feature>
<dbReference type="InterPro" id="IPR050922">
    <property type="entry name" value="LytR/CpsA/Psr_CW_biosynth"/>
</dbReference>
<dbReference type="PANTHER" id="PTHR33392:SF6">
    <property type="entry name" value="POLYISOPRENYL-TEICHOIC ACID--PEPTIDOGLYCAN TEICHOIC ACID TRANSFERASE TAGU"/>
    <property type="match status" value="1"/>
</dbReference>
<dbReference type="AlphaFoldDB" id="A0A1R4GBR2"/>
<accession>A0A1R4GBR2</accession>
<dbReference type="Proteomes" id="UP000195913">
    <property type="component" value="Unassembled WGS sequence"/>
</dbReference>
<evidence type="ECO:0000313" key="3">
    <source>
        <dbReference type="EMBL" id="SJM65578.1"/>
    </source>
</evidence>
<dbReference type="PANTHER" id="PTHR33392">
    <property type="entry name" value="POLYISOPRENYL-TEICHOIC ACID--PEPTIDOGLYCAN TEICHOIC ACID TRANSFERASE TAGU"/>
    <property type="match status" value="1"/>
</dbReference>